<evidence type="ECO:0000313" key="1">
    <source>
        <dbReference type="EMBL" id="MBX72157.1"/>
    </source>
</evidence>
<proteinExistence type="predicted"/>
<reference evidence="1" key="1">
    <citation type="submission" date="2018-02" db="EMBL/GenBank/DDBJ databases">
        <title>Rhizophora mucronata_Transcriptome.</title>
        <authorList>
            <person name="Meera S.P."/>
            <person name="Sreeshan A."/>
            <person name="Augustine A."/>
        </authorList>
    </citation>
    <scope>NUCLEOTIDE SEQUENCE</scope>
    <source>
        <tissue evidence="1">Leaf</tissue>
    </source>
</reference>
<protein>
    <submittedName>
        <fullName evidence="1">Uncharacterized protein</fullName>
    </submittedName>
</protein>
<organism evidence="1">
    <name type="scientific">Rhizophora mucronata</name>
    <name type="common">Asiatic mangrove</name>
    <dbReference type="NCBI Taxonomy" id="61149"/>
    <lineage>
        <taxon>Eukaryota</taxon>
        <taxon>Viridiplantae</taxon>
        <taxon>Streptophyta</taxon>
        <taxon>Embryophyta</taxon>
        <taxon>Tracheophyta</taxon>
        <taxon>Spermatophyta</taxon>
        <taxon>Magnoliopsida</taxon>
        <taxon>eudicotyledons</taxon>
        <taxon>Gunneridae</taxon>
        <taxon>Pentapetalae</taxon>
        <taxon>rosids</taxon>
        <taxon>fabids</taxon>
        <taxon>Malpighiales</taxon>
        <taxon>Rhizophoraceae</taxon>
        <taxon>Rhizophora</taxon>
    </lineage>
</organism>
<accession>A0A2P2QYY2</accession>
<name>A0A2P2QYY2_RHIMU</name>
<sequence length="50" mass="5785">MACKVIISPRKMQKEKITIKKEINQVRKIMNRILDCKPPAAFALDLPTFN</sequence>
<dbReference type="AlphaFoldDB" id="A0A2P2QYY2"/>
<dbReference type="EMBL" id="GGEC01091673">
    <property type="protein sequence ID" value="MBX72157.1"/>
    <property type="molecule type" value="Transcribed_RNA"/>
</dbReference>